<dbReference type="Gene3D" id="3.40.50.10490">
    <property type="entry name" value="Glucose-6-phosphate isomerase like protein, domain 1"/>
    <property type="match status" value="1"/>
</dbReference>
<dbReference type="GO" id="GO:0005829">
    <property type="term" value="C:cytosol"/>
    <property type="evidence" value="ECO:0007669"/>
    <property type="project" value="TreeGrafter"/>
</dbReference>
<dbReference type="GO" id="GO:0097367">
    <property type="term" value="F:carbohydrate derivative binding"/>
    <property type="evidence" value="ECO:0007669"/>
    <property type="project" value="InterPro"/>
</dbReference>
<dbReference type="GO" id="GO:0006094">
    <property type="term" value="P:gluconeogenesis"/>
    <property type="evidence" value="ECO:0007669"/>
    <property type="project" value="UniProtKB-KW"/>
</dbReference>
<dbReference type="InterPro" id="IPR046348">
    <property type="entry name" value="SIS_dom_sf"/>
</dbReference>
<evidence type="ECO:0000256" key="3">
    <source>
        <dbReference type="ARBA" id="ARBA00023235"/>
    </source>
</evidence>
<dbReference type="SUPFAM" id="SSF53697">
    <property type="entry name" value="SIS domain"/>
    <property type="match status" value="1"/>
</dbReference>
<evidence type="ECO:0000256" key="2">
    <source>
        <dbReference type="ARBA" id="ARBA00023152"/>
    </source>
</evidence>
<dbReference type="GO" id="GO:0006096">
    <property type="term" value="P:glycolytic process"/>
    <property type="evidence" value="ECO:0007669"/>
    <property type="project" value="UniProtKB-KW"/>
</dbReference>
<dbReference type="PANTHER" id="PTHR11469:SF1">
    <property type="entry name" value="GLUCOSE-6-PHOSPHATE ISOMERASE"/>
    <property type="match status" value="1"/>
</dbReference>
<feature type="non-terminal residue" evidence="4">
    <location>
        <position position="127"/>
    </location>
</feature>
<evidence type="ECO:0000313" key="4">
    <source>
        <dbReference type="EMBL" id="SVD45893.1"/>
    </source>
</evidence>
<evidence type="ECO:0008006" key="5">
    <source>
        <dbReference type="Google" id="ProtNLM"/>
    </source>
</evidence>
<reference evidence="4" key="1">
    <citation type="submission" date="2018-05" db="EMBL/GenBank/DDBJ databases">
        <authorList>
            <person name="Lanie J.A."/>
            <person name="Ng W.-L."/>
            <person name="Kazmierczak K.M."/>
            <person name="Andrzejewski T.M."/>
            <person name="Davidsen T.M."/>
            <person name="Wayne K.J."/>
            <person name="Tettelin H."/>
            <person name="Glass J.I."/>
            <person name="Rusch D."/>
            <person name="Podicherti R."/>
            <person name="Tsui H.-C.T."/>
            <person name="Winkler M.E."/>
        </authorList>
    </citation>
    <scope>NUCLEOTIDE SEQUENCE</scope>
</reference>
<dbReference type="PANTHER" id="PTHR11469">
    <property type="entry name" value="GLUCOSE-6-PHOSPHATE ISOMERASE"/>
    <property type="match status" value="1"/>
</dbReference>
<protein>
    <recommendedName>
        <fullName evidence="5">Glucose-6-phosphate isomerase</fullName>
    </recommendedName>
</protein>
<proteinExistence type="predicted"/>
<dbReference type="GO" id="GO:0004347">
    <property type="term" value="F:glucose-6-phosphate isomerase activity"/>
    <property type="evidence" value="ECO:0007669"/>
    <property type="project" value="InterPro"/>
</dbReference>
<evidence type="ECO:0000256" key="1">
    <source>
        <dbReference type="ARBA" id="ARBA00022432"/>
    </source>
</evidence>
<organism evidence="4">
    <name type="scientific">marine metagenome</name>
    <dbReference type="NCBI Taxonomy" id="408172"/>
    <lineage>
        <taxon>unclassified sequences</taxon>
        <taxon>metagenomes</taxon>
        <taxon>ecological metagenomes</taxon>
    </lineage>
</organism>
<dbReference type="AlphaFoldDB" id="A0A382VHA7"/>
<dbReference type="Pfam" id="PF00342">
    <property type="entry name" value="PGI"/>
    <property type="match status" value="1"/>
</dbReference>
<accession>A0A382VHA7</accession>
<dbReference type="GO" id="GO:0048029">
    <property type="term" value="F:monosaccharide binding"/>
    <property type="evidence" value="ECO:0007669"/>
    <property type="project" value="TreeGrafter"/>
</dbReference>
<sequence length="127" mass="13772">MNKELYLGFKDANFWADFSFVDFPEGYLESMAASANDALVAMRELEGGALANPDENRMVGHYWLRAPETAPSEEIRNAIQDTLAKTKNLANRVHASDLRAPAGAFTDLLIIGIGGSALGPQFVGRAL</sequence>
<keyword evidence="1" id="KW-0312">Gluconeogenesis</keyword>
<dbReference type="GO" id="GO:0051156">
    <property type="term" value="P:glucose 6-phosphate metabolic process"/>
    <property type="evidence" value="ECO:0007669"/>
    <property type="project" value="TreeGrafter"/>
</dbReference>
<keyword evidence="2" id="KW-0324">Glycolysis</keyword>
<dbReference type="PROSITE" id="PS51463">
    <property type="entry name" value="P_GLUCOSE_ISOMERASE_3"/>
    <property type="match status" value="1"/>
</dbReference>
<keyword evidence="3" id="KW-0413">Isomerase</keyword>
<dbReference type="EMBL" id="UINC01151976">
    <property type="protein sequence ID" value="SVD45893.1"/>
    <property type="molecule type" value="Genomic_DNA"/>
</dbReference>
<dbReference type="InterPro" id="IPR001672">
    <property type="entry name" value="G6P_Isomerase"/>
</dbReference>
<name>A0A382VHA7_9ZZZZ</name>
<gene>
    <name evidence="4" type="ORF">METZ01_LOCUS398747</name>
</gene>